<dbReference type="STRING" id="112090.W4H604"/>
<keyword evidence="3" id="KW-0633">Potassium transport</keyword>
<dbReference type="GO" id="GO:0005249">
    <property type="term" value="F:voltage-gated potassium channel activity"/>
    <property type="evidence" value="ECO:0007669"/>
    <property type="project" value="InterPro"/>
</dbReference>
<evidence type="ECO:0000256" key="3">
    <source>
        <dbReference type="ARBA" id="ARBA00022538"/>
    </source>
</evidence>
<evidence type="ECO:0000256" key="2">
    <source>
        <dbReference type="ARBA" id="ARBA00022448"/>
    </source>
</evidence>
<evidence type="ECO:0000256" key="9">
    <source>
        <dbReference type="ARBA" id="ARBA00023065"/>
    </source>
</evidence>
<keyword evidence="2" id="KW-0813">Transport</keyword>
<keyword evidence="6" id="KW-0851">Voltage-gated channel</keyword>
<evidence type="ECO:0000256" key="1">
    <source>
        <dbReference type="ARBA" id="ARBA00004141"/>
    </source>
</evidence>
<dbReference type="InterPro" id="IPR005821">
    <property type="entry name" value="Ion_trans_dom"/>
</dbReference>
<dbReference type="Pfam" id="PF00520">
    <property type="entry name" value="Ion_trans"/>
    <property type="match status" value="2"/>
</dbReference>
<feature type="transmembrane region" description="Helical" evidence="13">
    <location>
        <begin position="176"/>
        <end position="198"/>
    </location>
</feature>
<feature type="domain" description="Ion transport" evidence="14">
    <location>
        <begin position="648"/>
        <end position="881"/>
    </location>
</feature>
<sequence length="1088" mass="121353">MTKVEVLRLVAPPPPMLKELRRKSTEAHVHRHHGPTAAEMRRCSTSIADLVNTLEESSNAMLTPITVQRKFHSHHKAPPPNTWRRRVRQLIKYPHATMLGRVRHYGLLFAIVVNFVPMMMETMDGPAHGGSDPRYPLLPSTTTYFYLDVVFTAVFGLDFAVRWVVAKRQRKFWAQLVTWIDVLGLLHLVGMVVMTYLLHWNQALISSVEKYLQLLRLFRIVRVTYMLRNVSGIRVLQATLLECVHPLQITLFFLVTIVMMLATVLYYAQPCYDDTKCTFTDIINTSYYIMVTVATVGYGDQVPDVTNPLAVVVATVAMIFGALYLAMPFAIIGIKYELTWRRFENVSRTTRSTLELHAALKAISIQPLHPQSNHANLHMHRTIGAIARLARLVDAYITIPNDRLFMDDNTLNQAFMELHAAGSHAIQTFQTLLSVLFPLLPPDFDFSMPRASFVAHPPGMPRRGSSLLLFAGDILTKARKRVGQLQRADTPINLLDPNLSFRRRLRFSLRSTSYGSWANRFYLSSVLLSVVVFYAESVPELQAFGPTSHLCHMVMEAYCNSAASSSVEASPGCYVAAATTIEPPAKVTFYCDEDTDPAKQLQSCFGMGLNYGGNESTMECATSFAQPSKVCNLRECKRDHVPVIDLTRQWIYIEVYLAVAFTLELSLRFYVSNHRRRFLRSSSTWIDILAIIPFYAQTMTGLAAGRRPVYVSSPVFPTLLSVLPIMKTIRILKLGWYFQGSAVLARTAALTYERLAIPLFFLFLACASAGAIFFEVERGTSCKAGVPCMYFHTDLMTAAIAAQFPYGKHIQLHVEGLVKLKDMWRTTWMSAVTLTGVGYGDLTPKTPAGCLFDMLTMVFGSCYTAMPLSLIGGQFYYCYEQYIKETRVQQPHTYPSAYHGLLIRVAWLLADSTRRGQGASSRSRSSTRPRRQGHFSPASEGSAGALSSCMRPLVLRALHRGSRGRNDDPSVQAQPHAAQPSGSQHSSRDVDGIGLGHVVLVHRNNTAPPTEIADGAACVCFDGRTVAGSGDEQCSRQIQASVGVATAGSICAVSYHDDEFAIASRDRNSSGHDHRSRRQKLTTITLSF</sequence>
<evidence type="ECO:0000256" key="10">
    <source>
        <dbReference type="ARBA" id="ARBA00023136"/>
    </source>
</evidence>
<evidence type="ECO:0000256" key="8">
    <source>
        <dbReference type="ARBA" id="ARBA00022989"/>
    </source>
</evidence>
<dbReference type="PANTHER" id="PTHR11537">
    <property type="entry name" value="VOLTAGE-GATED POTASSIUM CHANNEL"/>
    <property type="match status" value="1"/>
</dbReference>
<feature type="domain" description="Ion transport" evidence="14">
    <location>
        <begin position="106"/>
        <end position="336"/>
    </location>
</feature>
<dbReference type="InterPro" id="IPR028325">
    <property type="entry name" value="VG_K_chnl"/>
</dbReference>
<reference evidence="15" key="1">
    <citation type="submission" date="2013-12" db="EMBL/GenBank/DDBJ databases">
        <title>The Genome Sequence of Aphanomyces astaci APO3.</title>
        <authorList>
            <consortium name="The Broad Institute Genomics Platform"/>
            <person name="Russ C."/>
            <person name="Tyler B."/>
            <person name="van West P."/>
            <person name="Dieguez-Uribeondo J."/>
            <person name="Young S.K."/>
            <person name="Zeng Q."/>
            <person name="Gargeya S."/>
            <person name="Fitzgerald M."/>
            <person name="Abouelleil A."/>
            <person name="Alvarado L."/>
            <person name="Chapman S.B."/>
            <person name="Gainer-Dewar J."/>
            <person name="Goldberg J."/>
            <person name="Griggs A."/>
            <person name="Gujja S."/>
            <person name="Hansen M."/>
            <person name="Howarth C."/>
            <person name="Imamovic A."/>
            <person name="Ireland A."/>
            <person name="Larimer J."/>
            <person name="McCowan C."/>
            <person name="Murphy C."/>
            <person name="Pearson M."/>
            <person name="Poon T.W."/>
            <person name="Priest M."/>
            <person name="Roberts A."/>
            <person name="Saif S."/>
            <person name="Shea T."/>
            <person name="Sykes S."/>
            <person name="Wortman J."/>
            <person name="Nusbaum C."/>
            <person name="Birren B."/>
        </authorList>
    </citation>
    <scope>NUCLEOTIDE SEQUENCE [LARGE SCALE GENOMIC DNA]</scope>
    <source>
        <strain evidence="15">APO3</strain>
    </source>
</reference>
<keyword evidence="10 13" id="KW-0472">Membrane</keyword>
<keyword evidence="4 13" id="KW-0812">Transmembrane</keyword>
<keyword evidence="9" id="KW-0406">Ion transport</keyword>
<feature type="region of interest" description="Disordered" evidence="12">
    <location>
        <begin position="961"/>
        <end position="990"/>
    </location>
</feature>
<evidence type="ECO:0000256" key="11">
    <source>
        <dbReference type="ARBA" id="ARBA00023303"/>
    </source>
</evidence>
<keyword evidence="11" id="KW-0407">Ion channel</keyword>
<keyword evidence="7" id="KW-0630">Potassium</keyword>
<protein>
    <recommendedName>
        <fullName evidence="14">Ion transport domain-containing protein</fullName>
    </recommendedName>
</protein>
<dbReference type="InterPro" id="IPR027359">
    <property type="entry name" value="Volt_channel_dom_sf"/>
</dbReference>
<feature type="region of interest" description="Disordered" evidence="12">
    <location>
        <begin position="916"/>
        <end position="945"/>
    </location>
</feature>
<dbReference type="AlphaFoldDB" id="W4H604"/>
<dbReference type="GO" id="GO:0001508">
    <property type="term" value="P:action potential"/>
    <property type="evidence" value="ECO:0007669"/>
    <property type="project" value="TreeGrafter"/>
</dbReference>
<organism evidence="15">
    <name type="scientific">Aphanomyces astaci</name>
    <name type="common">Crayfish plague agent</name>
    <dbReference type="NCBI Taxonomy" id="112090"/>
    <lineage>
        <taxon>Eukaryota</taxon>
        <taxon>Sar</taxon>
        <taxon>Stramenopiles</taxon>
        <taxon>Oomycota</taxon>
        <taxon>Saprolegniomycetes</taxon>
        <taxon>Saprolegniales</taxon>
        <taxon>Verrucalvaceae</taxon>
        <taxon>Aphanomyces</taxon>
    </lineage>
</organism>
<evidence type="ECO:0000259" key="14">
    <source>
        <dbReference type="Pfam" id="PF00520"/>
    </source>
</evidence>
<accession>W4H604</accession>
<dbReference type="VEuPathDB" id="FungiDB:H257_00954"/>
<dbReference type="OrthoDB" id="69996at2759"/>
<evidence type="ECO:0000313" key="15">
    <source>
        <dbReference type="EMBL" id="ETV87342.1"/>
    </source>
</evidence>
<evidence type="ECO:0000256" key="6">
    <source>
        <dbReference type="ARBA" id="ARBA00022882"/>
    </source>
</evidence>
<keyword evidence="8 13" id="KW-1133">Transmembrane helix</keyword>
<feature type="transmembrane region" description="Helical" evidence="13">
    <location>
        <begin position="105"/>
        <end position="123"/>
    </location>
</feature>
<dbReference type="RefSeq" id="XP_009822205.1">
    <property type="nucleotide sequence ID" value="XM_009823903.1"/>
</dbReference>
<dbReference type="GO" id="GO:0008076">
    <property type="term" value="C:voltage-gated potassium channel complex"/>
    <property type="evidence" value="ECO:0007669"/>
    <property type="project" value="InterPro"/>
</dbReference>
<dbReference type="GeneID" id="20802950"/>
<dbReference type="EMBL" id="KI913115">
    <property type="protein sequence ID" value="ETV87342.1"/>
    <property type="molecule type" value="Genomic_DNA"/>
</dbReference>
<feature type="transmembrane region" description="Helical" evidence="13">
    <location>
        <begin position="310"/>
        <end position="334"/>
    </location>
</feature>
<gene>
    <name evidence="15" type="ORF">H257_00954</name>
</gene>
<evidence type="ECO:0000256" key="4">
    <source>
        <dbReference type="ARBA" id="ARBA00022692"/>
    </source>
</evidence>
<comment type="subcellular location">
    <subcellularLocation>
        <location evidence="1">Membrane</location>
        <topology evidence="1">Multi-pass membrane protein</topology>
    </subcellularLocation>
</comment>
<keyword evidence="5" id="KW-0631">Potassium channel</keyword>
<evidence type="ECO:0000256" key="13">
    <source>
        <dbReference type="SAM" id="Phobius"/>
    </source>
</evidence>
<dbReference type="SUPFAM" id="SSF81324">
    <property type="entry name" value="Voltage-gated potassium channels"/>
    <property type="match status" value="2"/>
</dbReference>
<feature type="transmembrane region" description="Helical" evidence="13">
    <location>
        <begin position="279"/>
        <end position="298"/>
    </location>
</feature>
<name>W4H604_APHAT</name>
<dbReference type="Gene3D" id="1.20.120.350">
    <property type="entry name" value="Voltage-gated potassium channels. Chain C"/>
    <property type="match status" value="2"/>
</dbReference>
<evidence type="ECO:0000256" key="5">
    <source>
        <dbReference type="ARBA" id="ARBA00022826"/>
    </source>
</evidence>
<evidence type="ECO:0000256" key="7">
    <source>
        <dbReference type="ARBA" id="ARBA00022958"/>
    </source>
</evidence>
<proteinExistence type="predicted"/>
<dbReference type="PANTHER" id="PTHR11537:SF254">
    <property type="entry name" value="POTASSIUM VOLTAGE-GATED CHANNEL PROTEIN SHAB"/>
    <property type="match status" value="1"/>
</dbReference>
<feature type="transmembrane region" description="Helical" evidence="13">
    <location>
        <begin position="517"/>
        <end position="535"/>
    </location>
</feature>
<dbReference type="PRINTS" id="PR00169">
    <property type="entry name" value="KCHANNEL"/>
</dbReference>
<evidence type="ECO:0000256" key="12">
    <source>
        <dbReference type="SAM" id="MobiDB-lite"/>
    </source>
</evidence>
<feature type="transmembrane region" description="Helical" evidence="13">
    <location>
        <begin position="755"/>
        <end position="774"/>
    </location>
</feature>
<dbReference type="Gene3D" id="1.10.287.70">
    <property type="match status" value="2"/>
</dbReference>
<feature type="transmembrane region" description="Helical" evidence="13">
    <location>
        <begin position="143"/>
        <end position="164"/>
    </location>
</feature>
<feature type="transmembrane region" description="Helical" evidence="13">
    <location>
        <begin position="650"/>
        <end position="671"/>
    </location>
</feature>
<feature type="transmembrane region" description="Helical" evidence="13">
    <location>
        <begin position="249"/>
        <end position="267"/>
    </location>
</feature>